<name>A0A385IGK2_9CAUD</name>
<dbReference type="KEGG" id="vg:55002959"/>
<accession>A0A385IGK2</accession>
<proteinExistence type="predicted"/>
<dbReference type="Proteomes" id="UP000264101">
    <property type="component" value="Segment"/>
</dbReference>
<evidence type="ECO:0000313" key="2">
    <source>
        <dbReference type="Proteomes" id="UP000264101"/>
    </source>
</evidence>
<dbReference type="EMBL" id="MH807814">
    <property type="protein sequence ID" value="AXY81777.1"/>
    <property type="molecule type" value="Genomic_DNA"/>
</dbReference>
<evidence type="ECO:0000313" key="1">
    <source>
        <dbReference type="EMBL" id="AXY81777.1"/>
    </source>
</evidence>
<organism evidence="1 2">
    <name type="scientific">Pectobacterium phage Lelidair</name>
    <dbReference type="NCBI Taxonomy" id="2320195"/>
    <lineage>
        <taxon>Viruses</taxon>
        <taxon>Duplodnaviria</taxon>
        <taxon>Heunggongvirae</taxon>
        <taxon>Uroviricota</taxon>
        <taxon>Caudoviricetes</taxon>
        <taxon>Autographivirales</taxon>
        <taxon>Autoscriptoviridae</taxon>
        <taxon>Corkvirinae</taxon>
        <taxon>Phimunavirus</taxon>
        <taxon>Phimunavirus lelidair</taxon>
    </lineage>
</organism>
<dbReference type="RefSeq" id="YP_009811928.1">
    <property type="nucleotide sequence ID" value="NC_048058.1"/>
</dbReference>
<sequence>MAVITKVAQVQFKLSDVRRGDVFAFVKNIGCRKKGEVLVVTKAASSRTDNNEYVGDECDSFGSTEWLELEMNAGTLVYKGAIDNLFE</sequence>
<protein>
    <submittedName>
        <fullName evidence="1">Uncharacterized protein</fullName>
    </submittedName>
</protein>
<keyword evidence="2" id="KW-1185">Reference proteome</keyword>
<dbReference type="GeneID" id="55002959"/>
<reference evidence="1 2" key="1">
    <citation type="submission" date="2018-08" db="EMBL/GenBank/DDBJ databases">
        <title>SRE bacteriophages.</title>
        <authorList>
            <person name="Carstens A.B."/>
            <person name="Djurhuus A.M."/>
            <person name="Kot W."/>
            <person name="Hansen L.H."/>
        </authorList>
    </citation>
    <scope>NUCLEOTIDE SEQUENCE [LARGE SCALE GENOMIC DNA]</scope>
</reference>